<evidence type="ECO:0000313" key="1">
    <source>
        <dbReference type="EMBL" id="KAK4386386.1"/>
    </source>
</evidence>
<dbReference type="PANTHER" id="PTHR11439">
    <property type="entry name" value="GAG-POL-RELATED RETROTRANSPOSON"/>
    <property type="match status" value="1"/>
</dbReference>
<dbReference type="Proteomes" id="UP001289374">
    <property type="component" value="Unassembled WGS sequence"/>
</dbReference>
<reference evidence="1" key="2">
    <citation type="journal article" date="2024" name="Plant">
        <title>Genomic evolution and insights into agronomic trait innovations of Sesamum species.</title>
        <authorList>
            <person name="Miao H."/>
            <person name="Wang L."/>
            <person name="Qu L."/>
            <person name="Liu H."/>
            <person name="Sun Y."/>
            <person name="Le M."/>
            <person name="Wang Q."/>
            <person name="Wei S."/>
            <person name="Zheng Y."/>
            <person name="Lin W."/>
            <person name="Duan Y."/>
            <person name="Cao H."/>
            <person name="Xiong S."/>
            <person name="Wang X."/>
            <person name="Wei L."/>
            <person name="Li C."/>
            <person name="Ma Q."/>
            <person name="Ju M."/>
            <person name="Zhao R."/>
            <person name="Li G."/>
            <person name="Mu C."/>
            <person name="Tian Q."/>
            <person name="Mei H."/>
            <person name="Zhang T."/>
            <person name="Gao T."/>
            <person name="Zhang H."/>
        </authorList>
    </citation>
    <scope>NUCLEOTIDE SEQUENCE</scope>
    <source>
        <strain evidence="1">K16</strain>
    </source>
</reference>
<organism evidence="1 2">
    <name type="scientific">Sesamum angolense</name>
    <dbReference type="NCBI Taxonomy" id="2727404"/>
    <lineage>
        <taxon>Eukaryota</taxon>
        <taxon>Viridiplantae</taxon>
        <taxon>Streptophyta</taxon>
        <taxon>Embryophyta</taxon>
        <taxon>Tracheophyta</taxon>
        <taxon>Spermatophyta</taxon>
        <taxon>Magnoliopsida</taxon>
        <taxon>eudicotyledons</taxon>
        <taxon>Gunneridae</taxon>
        <taxon>Pentapetalae</taxon>
        <taxon>asterids</taxon>
        <taxon>lamiids</taxon>
        <taxon>Lamiales</taxon>
        <taxon>Pedaliaceae</taxon>
        <taxon>Sesamum</taxon>
    </lineage>
</organism>
<dbReference type="AlphaFoldDB" id="A0AAE1W424"/>
<sequence>MNYTRPDIAYDVSRLSRYTYNPNKEYWDALRRLLRYLKDNDEVNSASGYVFTFGGGAISWKSTKQTCIARSIMESEFIALELAG</sequence>
<dbReference type="PANTHER" id="PTHR11439:SF440">
    <property type="entry name" value="INTEGRASE CATALYTIC DOMAIN-CONTAINING PROTEIN"/>
    <property type="match status" value="1"/>
</dbReference>
<name>A0AAE1W424_9LAMI</name>
<evidence type="ECO:0000313" key="2">
    <source>
        <dbReference type="Proteomes" id="UP001289374"/>
    </source>
</evidence>
<dbReference type="EMBL" id="JACGWL010000015">
    <property type="protein sequence ID" value="KAK4386386.1"/>
    <property type="molecule type" value="Genomic_DNA"/>
</dbReference>
<proteinExistence type="predicted"/>
<comment type="caution">
    <text evidence="1">The sequence shown here is derived from an EMBL/GenBank/DDBJ whole genome shotgun (WGS) entry which is preliminary data.</text>
</comment>
<accession>A0AAE1W424</accession>
<keyword evidence="2" id="KW-1185">Reference proteome</keyword>
<reference evidence="1" key="1">
    <citation type="submission" date="2020-06" db="EMBL/GenBank/DDBJ databases">
        <authorList>
            <person name="Li T."/>
            <person name="Hu X."/>
            <person name="Zhang T."/>
            <person name="Song X."/>
            <person name="Zhang H."/>
            <person name="Dai N."/>
            <person name="Sheng W."/>
            <person name="Hou X."/>
            <person name="Wei L."/>
        </authorList>
    </citation>
    <scope>NUCLEOTIDE SEQUENCE</scope>
    <source>
        <strain evidence="1">K16</strain>
        <tissue evidence="1">Leaf</tissue>
    </source>
</reference>
<gene>
    <name evidence="1" type="ORF">Sango_2509200</name>
</gene>
<protein>
    <submittedName>
        <fullName evidence="1">Retrovirus-related Pol polyprotein from transposon TNT 1-94</fullName>
    </submittedName>
</protein>